<dbReference type="RefSeq" id="WP_045751531.1">
    <property type="nucleotide sequence ID" value="NZ_LN794158.1"/>
</dbReference>
<evidence type="ECO:0000313" key="15">
    <source>
        <dbReference type="EMBL" id="CEN56437.1"/>
    </source>
</evidence>
<accession>A0A0B7J0Y1</accession>
<sequence>MLANYVLLDLETTGATPLRDRITEIALIRFQDGIEVDRWQTLVNPQMNIPDFIQGLTGITNEMVEDAPTFEKVAGELLDYLEGAVMCAHNVRFDHGFLKTEFKRIGITLKQKVLCTVKLSRKLYPQYKSHGLSAIIDRHQLVCTQRHRAMGDVEVMAQFIALAKDELGLDALETAVAGLFKHTSLPSGLDEHVMDDIPEGPGVYLFFGENSLPLYIGKSINLRARVMSHFSSDHSSTKEMRISQEIKYIEWVETAGEFGALLLESRLVKERQPIHNRQLRRERQLCSWFLSTNPDESPLLTLVREDHIIPENMAQLFGTFRSKRHATEAIRSIADAHHLCLKTLGLESGKGGCFGAQIKRCKGVCLGKEDVAIHYLRVKQALLSIKFKSWPFEGRIAVKEYSRESQKTELHVFDQWRHIDTLKSEDELYALGDAKQTLAFDLDTYHLLAKHISKSNLEIINI</sequence>
<dbReference type="GO" id="GO:0009380">
    <property type="term" value="C:excinuclease repair complex"/>
    <property type="evidence" value="ECO:0007669"/>
    <property type="project" value="TreeGrafter"/>
</dbReference>
<evidence type="ECO:0000256" key="7">
    <source>
        <dbReference type="ARBA" id="ARBA00023236"/>
    </source>
</evidence>
<evidence type="ECO:0000256" key="9">
    <source>
        <dbReference type="ARBA" id="ARBA00026073"/>
    </source>
</evidence>
<keyword evidence="2" id="KW-0227">DNA damage</keyword>
<dbReference type="InterPro" id="IPR035901">
    <property type="entry name" value="GIY-YIG_endonuc_sf"/>
</dbReference>
<dbReference type="InterPro" id="IPR050066">
    <property type="entry name" value="UvrABC_protein_C"/>
</dbReference>
<dbReference type="PANTHER" id="PTHR30562">
    <property type="entry name" value="UVRC/OXIDOREDUCTASE"/>
    <property type="match status" value="1"/>
</dbReference>
<keyword evidence="6" id="KW-0234">DNA repair</keyword>
<dbReference type="InterPro" id="IPR036397">
    <property type="entry name" value="RNaseH_sf"/>
</dbReference>
<evidence type="ECO:0000313" key="16">
    <source>
        <dbReference type="Proteomes" id="UP000056322"/>
    </source>
</evidence>
<protein>
    <recommendedName>
        <fullName evidence="10">Excinuclease cho</fullName>
        <ecNumber evidence="1">2.7.7.7</ecNumber>
    </recommendedName>
    <alternativeName>
        <fullName evidence="12">Endonuclease cho</fullName>
    </alternativeName>
    <alternativeName>
        <fullName evidence="11">UvrC homolog protein</fullName>
    </alternativeName>
</protein>
<evidence type="ECO:0000256" key="5">
    <source>
        <dbReference type="ARBA" id="ARBA00022881"/>
    </source>
</evidence>
<dbReference type="AlphaFoldDB" id="A0A0B7J0Y1"/>
<dbReference type="PROSITE" id="PS50164">
    <property type="entry name" value="GIY_YIG"/>
    <property type="match status" value="1"/>
</dbReference>
<reference evidence="16" key="1">
    <citation type="submission" date="2014-12" db="EMBL/GenBank/DDBJ databases">
        <authorList>
            <person name="Salcher M.M."/>
        </authorList>
    </citation>
    <scope>NUCLEOTIDE SEQUENCE [LARGE SCALE GENOMIC DNA]</scope>
    <source>
        <strain evidence="16">MMS-10A-171</strain>
    </source>
</reference>
<dbReference type="SUPFAM" id="SSF53098">
    <property type="entry name" value="Ribonuclease H-like"/>
    <property type="match status" value="1"/>
</dbReference>
<evidence type="ECO:0000256" key="10">
    <source>
        <dbReference type="ARBA" id="ARBA00040756"/>
    </source>
</evidence>
<dbReference type="InterPro" id="IPR013520">
    <property type="entry name" value="Ribonucl_H"/>
</dbReference>
<dbReference type="Pfam" id="PF00929">
    <property type="entry name" value="RNase_T"/>
    <property type="match status" value="1"/>
</dbReference>
<evidence type="ECO:0000256" key="11">
    <source>
        <dbReference type="ARBA" id="ARBA00042138"/>
    </source>
</evidence>
<dbReference type="GO" id="GO:0009432">
    <property type="term" value="P:SOS response"/>
    <property type="evidence" value="ECO:0007669"/>
    <property type="project" value="UniProtKB-KW"/>
</dbReference>
<proteinExistence type="predicted"/>
<dbReference type="HOGENOM" id="CLU_030720_0_0_4"/>
<dbReference type="GO" id="GO:0004527">
    <property type="term" value="F:exonuclease activity"/>
    <property type="evidence" value="ECO:0007669"/>
    <property type="project" value="UniProtKB-ARBA"/>
</dbReference>
<evidence type="ECO:0000256" key="6">
    <source>
        <dbReference type="ARBA" id="ARBA00023204"/>
    </source>
</evidence>
<keyword evidence="4" id="KW-0378">Hydrolase</keyword>
<dbReference type="InterPro" id="IPR006054">
    <property type="entry name" value="DnaQ"/>
</dbReference>
<dbReference type="EC" id="2.7.7.7" evidence="1"/>
<dbReference type="SUPFAM" id="SSF82771">
    <property type="entry name" value="GIY-YIG endonuclease"/>
    <property type="match status" value="1"/>
</dbReference>
<dbReference type="GO" id="GO:0003887">
    <property type="term" value="F:DNA-directed DNA polymerase activity"/>
    <property type="evidence" value="ECO:0007669"/>
    <property type="project" value="UniProtKB-EC"/>
</dbReference>
<dbReference type="InterPro" id="IPR047296">
    <property type="entry name" value="GIY-YIG_UvrC_Cho"/>
</dbReference>
<dbReference type="GO" id="GO:0003677">
    <property type="term" value="F:DNA binding"/>
    <property type="evidence" value="ECO:0007669"/>
    <property type="project" value="InterPro"/>
</dbReference>
<dbReference type="InterPro" id="IPR012337">
    <property type="entry name" value="RNaseH-like_sf"/>
</dbReference>
<gene>
    <name evidence="15" type="primary">polC</name>
    <name evidence="15" type="ORF">BN1209_1398</name>
</gene>
<dbReference type="NCBIfam" id="TIGR00573">
    <property type="entry name" value="dnaq"/>
    <property type="match status" value="1"/>
</dbReference>
<comment type="subunit">
    <text evidence="9">DNA polymerase III contains a core (composed of alpha, epsilon and theta chains) that associates with a tau subunit. This core dimerizes to form the POLIII' complex. PolIII' associates with the gamma complex (composed of gamma, delta, delta', psi and chi chains) and with the beta chain to form the complete DNA polymerase III complex.</text>
</comment>
<dbReference type="CDD" id="cd06127">
    <property type="entry name" value="DEDDh"/>
    <property type="match status" value="1"/>
</dbReference>
<dbReference type="CDD" id="cd10434">
    <property type="entry name" value="GIY-YIG_UvrC_Cho"/>
    <property type="match status" value="1"/>
</dbReference>
<dbReference type="SMART" id="SM00465">
    <property type="entry name" value="GIYc"/>
    <property type="match status" value="1"/>
</dbReference>
<dbReference type="STRING" id="1581680.BN1209_1398"/>
<evidence type="ECO:0000259" key="14">
    <source>
        <dbReference type="PROSITE" id="PS50164"/>
    </source>
</evidence>
<feature type="domain" description="GIY-YIG" evidence="14">
    <location>
        <begin position="199"/>
        <end position="277"/>
    </location>
</feature>
<evidence type="ECO:0000256" key="3">
    <source>
        <dbReference type="ARBA" id="ARBA00022769"/>
    </source>
</evidence>
<evidence type="ECO:0000256" key="8">
    <source>
        <dbReference type="ARBA" id="ARBA00025483"/>
    </source>
</evidence>
<dbReference type="Gene3D" id="3.30.420.10">
    <property type="entry name" value="Ribonuclease H-like superfamily/Ribonuclease H"/>
    <property type="match status" value="1"/>
</dbReference>
<dbReference type="GO" id="GO:0006260">
    <property type="term" value="P:DNA replication"/>
    <property type="evidence" value="ECO:0007669"/>
    <property type="project" value="InterPro"/>
</dbReference>
<dbReference type="PANTHER" id="PTHR30562:SF10">
    <property type="entry name" value="EXCINUCLEASE CHO"/>
    <property type="match status" value="1"/>
</dbReference>
<dbReference type="FunFam" id="3.30.420.10:FF:000045">
    <property type="entry name" value="3'-5' exonuclease DinG"/>
    <property type="match status" value="1"/>
</dbReference>
<organism evidence="15 16">
    <name type="scientific">Candidatus Methylopumilus turicensis</name>
    <dbReference type="NCBI Taxonomy" id="1581680"/>
    <lineage>
        <taxon>Bacteria</taxon>
        <taxon>Pseudomonadati</taxon>
        <taxon>Pseudomonadota</taxon>
        <taxon>Betaproteobacteria</taxon>
        <taxon>Nitrosomonadales</taxon>
        <taxon>Methylophilaceae</taxon>
        <taxon>Candidatus Methylopumilus</taxon>
    </lineage>
</organism>
<keyword evidence="5" id="KW-0267">Excision nuclease</keyword>
<evidence type="ECO:0000256" key="2">
    <source>
        <dbReference type="ARBA" id="ARBA00022763"/>
    </source>
</evidence>
<dbReference type="Pfam" id="PF01541">
    <property type="entry name" value="GIY-YIG"/>
    <property type="match status" value="1"/>
</dbReference>
<comment type="catalytic activity">
    <reaction evidence="13">
        <text>DNA(n) + a 2'-deoxyribonucleoside 5'-triphosphate = DNA(n+1) + diphosphate</text>
        <dbReference type="Rhea" id="RHEA:22508"/>
        <dbReference type="Rhea" id="RHEA-COMP:17339"/>
        <dbReference type="Rhea" id="RHEA-COMP:17340"/>
        <dbReference type="ChEBI" id="CHEBI:33019"/>
        <dbReference type="ChEBI" id="CHEBI:61560"/>
        <dbReference type="ChEBI" id="CHEBI:173112"/>
        <dbReference type="EC" id="2.7.7.7"/>
    </reaction>
</comment>
<dbReference type="Proteomes" id="UP000056322">
    <property type="component" value="Chromosome 1"/>
</dbReference>
<dbReference type="KEGG" id="mbac:BN1209_1398"/>
<dbReference type="EMBL" id="LN794158">
    <property type="protein sequence ID" value="CEN56437.1"/>
    <property type="molecule type" value="Genomic_DNA"/>
</dbReference>
<evidence type="ECO:0000256" key="13">
    <source>
        <dbReference type="ARBA" id="ARBA00049244"/>
    </source>
</evidence>
<comment type="function">
    <text evidence="8">DNA polymerase III is a complex, multichain enzyme responsible for most of the replicative synthesis in bacteria. The epsilon subunit contain the editing function and is a proofreading 3'-5' exonuclease.</text>
</comment>
<name>A0A0B7J0Y1_9PROT</name>
<dbReference type="OrthoDB" id="9803913at2"/>
<keyword evidence="7" id="KW-0742">SOS response</keyword>
<evidence type="ECO:0000256" key="4">
    <source>
        <dbReference type="ARBA" id="ARBA00022801"/>
    </source>
</evidence>
<evidence type="ECO:0000256" key="1">
    <source>
        <dbReference type="ARBA" id="ARBA00012417"/>
    </source>
</evidence>
<dbReference type="Gene3D" id="3.40.1440.10">
    <property type="entry name" value="GIY-YIG endonuclease"/>
    <property type="match status" value="1"/>
</dbReference>
<dbReference type="SMART" id="SM00479">
    <property type="entry name" value="EXOIII"/>
    <property type="match status" value="1"/>
</dbReference>
<keyword evidence="16" id="KW-1185">Reference proteome</keyword>
<dbReference type="InterPro" id="IPR000305">
    <property type="entry name" value="GIY-YIG_endonuc"/>
</dbReference>
<evidence type="ECO:0000256" key="12">
    <source>
        <dbReference type="ARBA" id="ARBA00042732"/>
    </source>
</evidence>
<dbReference type="GO" id="GO:0006289">
    <property type="term" value="P:nucleotide-excision repair"/>
    <property type="evidence" value="ECO:0007669"/>
    <property type="project" value="InterPro"/>
</dbReference>
<keyword evidence="3" id="KW-0228">DNA excision</keyword>